<keyword evidence="2" id="KW-1185">Reference proteome</keyword>
<evidence type="ECO:0000313" key="1">
    <source>
        <dbReference type="EMBL" id="GBO03650.1"/>
    </source>
</evidence>
<dbReference type="Proteomes" id="UP000499080">
    <property type="component" value="Unassembled WGS sequence"/>
</dbReference>
<accession>A0A4Y2TW52</accession>
<protein>
    <submittedName>
        <fullName evidence="1">Uncharacterized protein</fullName>
    </submittedName>
</protein>
<dbReference type="EMBL" id="BGPR01030867">
    <property type="protein sequence ID" value="GBO03650.1"/>
    <property type="molecule type" value="Genomic_DNA"/>
</dbReference>
<organism evidence="1 2">
    <name type="scientific">Araneus ventricosus</name>
    <name type="common">Orbweaver spider</name>
    <name type="synonym">Epeira ventricosa</name>
    <dbReference type="NCBI Taxonomy" id="182803"/>
    <lineage>
        <taxon>Eukaryota</taxon>
        <taxon>Metazoa</taxon>
        <taxon>Ecdysozoa</taxon>
        <taxon>Arthropoda</taxon>
        <taxon>Chelicerata</taxon>
        <taxon>Arachnida</taxon>
        <taxon>Araneae</taxon>
        <taxon>Araneomorphae</taxon>
        <taxon>Entelegynae</taxon>
        <taxon>Araneoidea</taxon>
        <taxon>Araneidae</taxon>
        <taxon>Araneus</taxon>
    </lineage>
</organism>
<dbReference type="AlphaFoldDB" id="A0A4Y2TW52"/>
<evidence type="ECO:0000313" key="2">
    <source>
        <dbReference type="Proteomes" id="UP000499080"/>
    </source>
</evidence>
<sequence>MCYWKRDRKSVRVQGVVRLNVGLETRQEIGACTISSRMAFTSVIAGGVGVRQSTTPGRHFAIVDTCASSHSTLHSTKRMLSTDFYVGRHESVCVQVALLKALIASKTTAHYVSNLMEGLYASCNC</sequence>
<name>A0A4Y2TW52_ARAVE</name>
<gene>
    <name evidence="1" type="ORF">AVEN_54355_1</name>
</gene>
<reference evidence="1 2" key="1">
    <citation type="journal article" date="2019" name="Sci. Rep.">
        <title>Orb-weaving spider Araneus ventricosus genome elucidates the spidroin gene catalogue.</title>
        <authorList>
            <person name="Kono N."/>
            <person name="Nakamura H."/>
            <person name="Ohtoshi R."/>
            <person name="Moran D.A.P."/>
            <person name="Shinohara A."/>
            <person name="Yoshida Y."/>
            <person name="Fujiwara M."/>
            <person name="Mori M."/>
            <person name="Tomita M."/>
            <person name="Arakawa K."/>
        </authorList>
    </citation>
    <scope>NUCLEOTIDE SEQUENCE [LARGE SCALE GENOMIC DNA]</scope>
</reference>
<proteinExistence type="predicted"/>
<comment type="caution">
    <text evidence="1">The sequence shown here is derived from an EMBL/GenBank/DDBJ whole genome shotgun (WGS) entry which is preliminary data.</text>
</comment>